<sequence length="341" mass="37821">MNVTTVPLFRSMLDRFAVGYGVPTVERQFTIVPSIAQQLSDKIVEQSTFLPKINIVPVDELKGENILGYANAPVTGRTDTSQPGKEREPRNVLGMGRYAFELHQTNADVALPYRLIDAWAKFKDFAERYARYVQQRMANDMEIIGWNGTSAAADTDASTNTLLQDVNKGWMQYMRDNLPANILTQGKTTGEIRIGTGGDWDNLDVAVNDLLQGIPPYMRHDLVALVGSDLIAHEKAALYAVVGGKPTEKAMLAASMTTFGGLPWETPSNFPARGLVVTSYDNLSIYRQADSWRRHIVDNPKRDQVEDYNSRNEGYVVETPEKFVAVEFSKVKLPAGAGAWG</sequence>
<reference evidence="3" key="2">
    <citation type="journal article" date="2009" name="Environ. Microbiol.">
        <title>Contribution of mobile genetic elements to Desulfovibrio vulgaris genome plasticity.</title>
        <authorList>
            <person name="Walker C.B."/>
            <person name="Stolyar S."/>
            <person name="Chivian D."/>
            <person name="Pinel N."/>
            <person name="Gabster J.A."/>
            <person name="Dehal P.S."/>
            <person name="He Z."/>
            <person name="Yang Z.K."/>
            <person name="Yen H.C."/>
            <person name="Zhou J."/>
            <person name="Wall J.D."/>
            <person name="Hazen T.C."/>
            <person name="Arkin A.P."/>
            <person name="Stahl D.A."/>
        </authorList>
    </citation>
    <scope>NUCLEOTIDE SEQUENCE [LARGE SCALE GENOMIC DNA]</scope>
    <source>
        <strain evidence="3">DP4</strain>
    </source>
</reference>
<accession>A0A0H3ABH9</accession>
<dbReference type="NCBIfam" id="TIGR01551">
    <property type="entry name" value="major_capsid_P2"/>
    <property type="match status" value="1"/>
</dbReference>
<dbReference type="AlphaFoldDB" id="A0A0H3ABH9"/>
<name>A0A0H3ABH9_NITV4</name>
<gene>
    <name evidence="1" type="ordered locus">Dvul_1470</name>
    <name evidence="2" type="ordered locus">Dvul_2765</name>
</gene>
<dbReference type="HOGENOM" id="CLU_049296_1_0_7"/>
<dbReference type="InterPro" id="IPR006441">
    <property type="entry name" value="Phage_P2_GpN"/>
</dbReference>
<dbReference type="EMBL" id="CP000527">
    <property type="protein sequence ID" value="ABM28488.1"/>
    <property type="molecule type" value="Genomic_DNA"/>
</dbReference>
<organism evidence="2 3">
    <name type="scientific">Nitratidesulfovibrio vulgaris (strain DP4)</name>
    <name type="common">Desulfovibrio vulgaris</name>
    <dbReference type="NCBI Taxonomy" id="391774"/>
    <lineage>
        <taxon>Bacteria</taxon>
        <taxon>Pseudomonadati</taxon>
        <taxon>Thermodesulfobacteriota</taxon>
        <taxon>Desulfovibrionia</taxon>
        <taxon>Desulfovibrionales</taxon>
        <taxon>Desulfovibrionaceae</taxon>
        <taxon>Nitratidesulfovibrio</taxon>
    </lineage>
</organism>
<evidence type="ECO:0000313" key="1">
    <source>
        <dbReference type="EMBL" id="ABM28488.1"/>
    </source>
</evidence>
<dbReference type="RefSeq" id="WP_011792285.1">
    <property type="nucleotide sequence ID" value="NC_008751.1"/>
</dbReference>
<evidence type="ECO:0000313" key="2">
    <source>
        <dbReference type="EMBL" id="ABM29776.1"/>
    </source>
</evidence>
<reference evidence="2" key="1">
    <citation type="submission" date="2006-12" db="EMBL/GenBank/DDBJ databases">
        <title>Complete sequence of chromosome 1 of Desulfovibrio vulgaris subsp. vulgaris DP4.</title>
        <authorList>
            <consortium name="US DOE Joint Genome Institute"/>
            <person name="Copeland A."/>
            <person name="Lucas S."/>
            <person name="Lapidus A."/>
            <person name="Barry K."/>
            <person name="Detter J.C."/>
            <person name="Glavina del Rio T."/>
            <person name="Dalin E."/>
            <person name="Tice H."/>
            <person name="Pitluck S."/>
            <person name="Chain P."/>
            <person name="Malfatti S."/>
            <person name="Shin M."/>
            <person name="Vergez L."/>
            <person name="Schmutz J."/>
            <person name="Larimer F."/>
            <person name="Land M."/>
            <person name="Hauser L."/>
            <person name="Kyrpides N."/>
            <person name="Lykidis A."/>
            <person name="Walker C."/>
            <person name="Richardson P."/>
        </authorList>
    </citation>
    <scope>NUCLEOTIDE SEQUENCE</scope>
    <source>
        <strain evidence="2">DP4</strain>
    </source>
</reference>
<proteinExistence type="predicted"/>
<dbReference type="Proteomes" id="UP000009173">
    <property type="component" value="Chromosome"/>
</dbReference>
<dbReference type="Pfam" id="PF05125">
    <property type="entry name" value="Phage_cap_P2"/>
    <property type="match status" value="1"/>
</dbReference>
<protein>
    <submittedName>
        <fullName evidence="2">Phage major capsid protein, P2 family</fullName>
    </submittedName>
</protein>
<evidence type="ECO:0000313" key="3">
    <source>
        <dbReference type="Proteomes" id="UP000009173"/>
    </source>
</evidence>
<dbReference type="KEGG" id="dvl:Dvul_1470"/>
<dbReference type="KEGG" id="dvl:Dvul_2765"/>
<dbReference type="EMBL" id="CP000527">
    <property type="protein sequence ID" value="ABM29776.1"/>
    <property type="molecule type" value="Genomic_DNA"/>
</dbReference>